<dbReference type="RefSeq" id="WP_015337186.1">
    <property type="nucleotide sequence ID" value="NC_020055.1"/>
</dbReference>
<dbReference type="SUPFAM" id="SSF55811">
    <property type="entry name" value="Nudix"/>
    <property type="match status" value="1"/>
</dbReference>
<dbReference type="InterPro" id="IPR015797">
    <property type="entry name" value="NUDIX_hydrolase-like_dom_sf"/>
</dbReference>
<dbReference type="HOGENOM" id="CLU_060552_3_1_7"/>
<dbReference type="STRING" id="1121451.DESAM_22319"/>
<keyword evidence="2" id="KW-0378">Hydrolase</keyword>
<name>L0RG96_9BACT</name>
<organism evidence="2 3">
    <name type="scientific">Maridesulfovibrio hydrothermalis AM13 = DSM 14728</name>
    <dbReference type="NCBI Taxonomy" id="1121451"/>
    <lineage>
        <taxon>Bacteria</taxon>
        <taxon>Pseudomonadati</taxon>
        <taxon>Thermodesulfobacteriota</taxon>
        <taxon>Desulfovibrionia</taxon>
        <taxon>Desulfovibrionales</taxon>
        <taxon>Desulfovibrionaceae</taxon>
        <taxon>Maridesulfovibrio</taxon>
    </lineage>
</organism>
<dbReference type="CDD" id="cd04692">
    <property type="entry name" value="NUDIX_Hydrolase"/>
    <property type="match status" value="1"/>
</dbReference>
<feature type="domain" description="Nudix hydrolase" evidence="1">
    <location>
        <begin position="31"/>
        <end position="160"/>
    </location>
</feature>
<dbReference type="AlphaFoldDB" id="L0RG96"/>
<dbReference type="KEGG" id="dhy:DESAM_22319"/>
<accession>L0RG96</accession>
<protein>
    <submittedName>
        <fullName evidence="2">NUDIX hydrolase</fullName>
    </submittedName>
</protein>
<sequence length="171" mass="19630">MKKNIIQVEAVDKNNRPIIVMDIDEVHRQSLRHRSVVVLIYNSEGKLYLQKRSANKTLYSGRWNVSASGHVLSGESLENAALRELKNELGLVNGNIRLLDEIEASSETGYEFITVYVLDKINTIPAPNPEEVESGFYYSESELYWMIREYRELLAPGLVFLYDSGILYRTK</sequence>
<keyword evidence="3" id="KW-1185">Reference proteome</keyword>
<dbReference type="PATRIC" id="fig|1121451.3.peg.2539"/>
<evidence type="ECO:0000259" key="1">
    <source>
        <dbReference type="PROSITE" id="PS51462"/>
    </source>
</evidence>
<dbReference type="PANTHER" id="PTHR10885">
    <property type="entry name" value="ISOPENTENYL-DIPHOSPHATE DELTA-ISOMERASE"/>
    <property type="match status" value="1"/>
</dbReference>
<reference evidence="2 3" key="1">
    <citation type="submission" date="2012-10" db="EMBL/GenBank/DDBJ databases">
        <authorList>
            <person name="Genoscope - CEA"/>
        </authorList>
    </citation>
    <scope>NUCLEOTIDE SEQUENCE [LARGE SCALE GENOMIC DNA]</scope>
    <source>
        <strain evidence="3">AM13 / DSM 14728</strain>
    </source>
</reference>
<proteinExistence type="predicted"/>
<dbReference type="InterPro" id="IPR000086">
    <property type="entry name" value="NUDIX_hydrolase_dom"/>
</dbReference>
<dbReference type="Gene3D" id="3.90.79.10">
    <property type="entry name" value="Nucleoside Triphosphate Pyrophosphohydrolase"/>
    <property type="match status" value="1"/>
</dbReference>
<gene>
    <name evidence="2" type="ORF">DESAM_22319</name>
</gene>
<dbReference type="eggNOG" id="COG1443">
    <property type="taxonomic scope" value="Bacteria"/>
</dbReference>
<evidence type="ECO:0000313" key="2">
    <source>
        <dbReference type="EMBL" id="CCO24586.1"/>
    </source>
</evidence>
<dbReference type="Proteomes" id="UP000010808">
    <property type="component" value="Chromosome"/>
</dbReference>
<dbReference type="OrthoDB" id="9804563at2"/>
<dbReference type="Pfam" id="PF00293">
    <property type="entry name" value="NUDIX"/>
    <property type="match status" value="1"/>
</dbReference>
<dbReference type="PANTHER" id="PTHR10885:SF0">
    <property type="entry name" value="ISOPENTENYL-DIPHOSPHATE DELTA-ISOMERASE"/>
    <property type="match status" value="1"/>
</dbReference>
<dbReference type="GO" id="GO:0016787">
    <property type="term" value="F:hydrolase activity"/>
    <property type="evidence" value="ECO:0007669"/>
    <property type="project" value="UniProtKB-KW"/>
</dbReference>
<evidence type="ECO:0000313" key="3">
    <source>
        <dbReference type="Proteomes" id="UP000010808"/>
    </source>
</evidence>
<dbReference type="PROSITE" id="PS51462">
    <property type="entry name" value="NUDIX"/>
    <property type="match status" value="1"/>
</dbReference>
<dbReference type="EMBL" id="FO203522">
    <property type="protein sequence ID" value="CCO24586.1"/>
    <property type="molecule type" value="Genomic_DNA"/>
</dbReference>